<dbReference type="PROSITE" id="PS51387">
    <property type="entry name" value="FAD_PCMH"/>
    <property type="match status" value="1"/>
</dbReference>
<gene>
    <name evidence="8" type="ORF">BKA67DRAFT_673891</name>
</gene>
<evidence type="ECO:0000256" key="6">
    <source>
        <dbReference type="SAM" id="SignalP"/>
    </source>
</evidence>
<keyword evidence="5" id="KW-0560">Oxidoreductase</keyword>
<dbReference type="Proteomes" id="UP000758603">
    <property type="component" value="Unassembled WGS sequence"/>
</dbReference>
<accession>A0A9P9A088</accession>
<evidence type="ECO:0000256" key="5">
    <source>
        <dbReference type="ARBA" id="ARBA00023002"/>
    </source>
</evidence>
<feature type="chain" id="PRO_5040353753" description="FAD-binding PCMH-type domain-containing protein" evidence="6">
    <location>
        <begin position="24"/>
        <end position="578"/>
    </location>
</feature>
<evidence type="ECO:0000313" key="9">
    <source>
        <dbReference type="Proteomes" id="UP000758603"/>
    </source>
</evidence>
<dbReference type="InterPro" id="IPR012951">
    <property type="entry name" value="BBE"/>
</dbReference>
<evidence type="ECO:0000256" key="2">
    <source>
        <dbReference type="ARBA" id="ARBA00005466"/>
    </source>
</evidence>
<dbReference type="InterPro" id="IPR016166">
    <property type="entry name" value="FAD-bd_PCMH"/>
</dbReference>
<dbReference type="PANTHER" id="PTHR42973:SF39">
    <property type="entry name" value="FAD-BINDING PCMH-TYPE DOMAIN-CONTAINING PROTEIN"/>
    <property type="match status" value="1"/>
</dbReference>
<sequence>MFGLDCHAAKMFLILTIVSAAVASYAFPNTTTTNSTTSLCKVFPGDKEWPSVFEWNSLNKTISGRLVKTIPLGSPCHYPDYDQAVCEELQDEWIWESVHINSTSSVMAPLFANQSCDPWQPVSRPCELGNYVHYAADVSGPEDIKSTIAFAREKNIRFVIRNTGHDYNGRSTGAGALSVRTHGLKDIEFIDEWASEEYTGSAVKLGAGVQGYEIMAAARDRGLVVVGGECATVGISGGYTQGGGHSALSTSYGLAADNVLEWEVITADGQLLVANETSYTDLFWALRGGGPGTYGVVTSMTIRTHPNVIVGGASLSFYSATTTTENFYRAIQSFHELLPAMVDAGGMVIHYFNTEYFMIAPFTAYNKTATESQEILTPFIRSLADLGVNYTVTYSEFDTYYDHYDQYFGPLPQGNIPIGQGLFGARLIPRDVVSNITSAWQEVIELGALWIGVGTDVSPYGSTDTTSVVPAWRKALVHASITLPWNFTAPWGEMLDQADKMTQQVMPIVEAATPGSGAYVNEGDFQQPNFQDVFWGDNYAKLLGIKRKYDPQSFFYTRIAVGSEAWTVGNDGRMCRAS</sequence>
<comment type="similarity">
    <text evidence="2">Belongs to the oxygen-dependent FAD-linked oxidoreductase family.</text>
</comment>
<dbReference type="InterPro" id="IPR016169">
    <property type="entry name" value="FAD-bd_PCMH_sub2"/>
</dbReference>
<dbReference type="Pfam" id="PF01565">
    <property type="entry name" value="FAD_binding_4"/>
    <property type="match status" value="1"/>
</dbReference>
<feature type="domain" description="FAD-binding PCMH-type" evidence="7">
    <location>
        <begin position="124"/>
        <end position="307"/>
    </location>
</feature>
<evidence type="ECO:0000256" key="4">
    <source>
        <dbReference type="ARBA" id="ARBA00022827"/>
    </source>
</evidence>
<name>A0A9P9A088_9PEZI</name>
<reference evidence="8" key="1">
    <citation type="journal article" date="2021" name="Nat. Commun.">
        <title>Genetic determinants of endophytism in the Arabidopsis root mycobiome.</title>
        <authorList>
            <person name="Mesny F."/>
            <person name="Miyauchi S."/>
            <person name="Thiergart T."/>
            <person name="Pickel B."/>
            <person name="Atanasova L."/>
            <person name="Karlsson M."/>
            <person name="Huettel B."/>
            <person name="Barry K.W."/>
            <person name="Haridas S."/>
            <person name="Chen C."/>
            <person name="Bauer D."/>
            <person name="Andreopoulos W."/>
            <person name="Pangilinan J."/>
            <person name="LaButti K."/>
            <person name="Riley R."/>
            <person name="Lipzen A."/>
            <person name="Clum A."/>
            <person name="Drula E."/>
            <person name="Henrissat B."/>
            <person name="Kohler A."/>
            <person name="Grigoriev I.V."/>
            <person name="Martin F.M."/>
            <person name="Hacquard S."/>
        </authorList>
    </citation>
    <scope>NUCLEOTIDE SEQUENCE</scope>
    <source>
        <strain evidence="8">MPI-SDFR-AT-0073</strain>
    </source>
</reference>
<dbReference type="InterPro" id="IPR036318">
    <property type="entry name" value="FAD-bd_PCMH-like_sf"/>
</dbReference>
<dbReference type="RefSeq" id="XP_045962316.1">
    <property type="nucleotide sequence ID" value="XM_046108745.1"/>
</dbReference>
<evidence type="ECO:0000256" key="1">
    <source>
        <dbReference type="ARBA" id="ARBA00001974"/>
    </source>
</evidence>
<organism evidence="8 9">
    <name type="scientific">Truncatella angustata</name>
    <dbReference type="NCBI Taxonomy" id="152316"/>
    <lineage>
        <taxon>Eukaryota</taxon>
        <taxon>Fungi</taxon>
        <taxon>Dikarya</taxon>
        <taxon>Ascomycota</taxon>
        <taxon>Pezizomycotina</taxon>
        <taxon>Sordariomycetes</taxon>
        <taxon>Xylariomycetidae</taxon>
        <taxon>Amphisphaeriales</taxon>
        <taxon>Sporocadaceae</taxon>
        <taxon>Truncatella</taxon>
    </lineage>
</organism>
<evidence type="ECO:0000313" key="8">
    <source>
        <dbReference type="EMBL" id="KAH6658082.1"/>
    </source>
</evidence>
<dbReference type="GO" id="GO:0071949">
    <property type="term" value="F:FAD binding"/>
    <property type="evidence" value="ECO:0007669"/>
    <property type="project" value="InterPro"/>
</dbReference>
<dbReference type="Pfam" id="PF08031">
    <property type="entry name" value="BBE"/>
    <property type="match status" value="1"/>
</dbReference>
<dbReference type="GeneID" id="70137636"/>
<protein>
    <recommendedName>
        <fullName evidence="7">FAD-binding PCMH-type domain-containing protein</fullName>
    </recommendedName>
</protein>
<dbReference type="SUPFAM" id="SSF56176">
    <property type="entry name" value="FAD-binding/transporter-associated domain-like"/>
    <property type="match status" value="1"/>
</dbReference>
<dbReference type="Gene3D" id="3.30.465.10">
    <property type="match status" value="2"/>
</dbReference>
<comment type="caution">
    <text evidence="8">The sequence shown here is derived from an EMBL/GenBank/DDBJ whole genome shotgun (WGS) entry which is preliminary data.</text>
</comment>
<evidence type="ECO:0000256" key="3">
    <source>
        <dbReference type="ARBA" id="ARBA00022630"/>
    </source>
</evidence>
<keyword evidence="6" id="KW-0732">Signal</keyword>
<dbReference type="EMBL" id="JAGPXC010000002">
    <property type="protein sequence ID" value="KAH6658082.1"/>
    <property type="molecule type" value="Genomic_DNA"/>
</dbReference>
<comment type="cofactor">
    <cofactor evidence="1">
        <name>FAD</name>
        <dbReference type="ChEBI" id="CHEBI:57692"/>
    </cofactor>
</comment>
<dbReference type="PANTHER" id="PTHR42973">
    <property type="entry name" value="BINDING OXIDOREDUCTASE, PUTATIVE (AFU_ORTHOLOGUE AFUA_1G17690)-RELATED"/>
    <property type="match status" value="1"/>
</dbReference>
<dbReference type="InterPro" id="IPR006094">
    <property type="entry name" value="Oxid_FAD_bind_N"/>
</dbReference>
<proteinExistence type="inferred from homology"/>
<evidence type="ECO:0000259" key="7">
    <source>
        <dbReference type="PROSITE" id="PS51387"/>
    </source>
</evidence>
<dbReference type="InterPro" id="IPR050416">
    <property type="entry name" value="FAD-linked_Oxidoreductase"/>
</dbReference>
<keyword evidence="9" id="KW-1185">Reference proteome</keyword>
<dbReference type="OrthoDB" id="9983560at2759"/>
<keyword evidence="4" id="KW-0274">FAD</keyword>
<dbReference type="AlphaFoldDB" id="A0A9P9A088"/>
<keyword evidence="3" id="KW-0285">Flavoprotein</keyword>
<dbReference type="GO" id="GO:0016491">
    <property type="term" value="F:oxidoreductase activity"/>
    <property type="evidence" value="ECO:0007669"/>
    <property type="project" value="UniProtKB-KW"/>
</dbReference>
<feature type="signal peptide" evidence="6">
    <location>
        <begin position="1"/>
        <end position="23"/>
    </location>
</feature>